<gene>
    <name evidence="7" type="primary">aroC</name>
    <name evidence="9" type="ORF">J3E07_000441</name>
</gene>
<dbReference type="HAMAP" id="MF_00300">
    <property type="entry name" value="Chorismate_synth"/>
    <property type="match status" value="1"/>
</dbReference>
<dbReference type="UniPathway" id="UPA00053">
    <property type="reaction ID" value="UER00090"/>
</dbReference>
<protein>
    <recommendedName>
        <fullName evidence="3 7">Chorismate synthase</fullName>
        <shortName evidence="7">CS</shortName>
        <ecNumber evidence="3 7">4.2.3.5</ecNumber>
    </recommendedName>
    <alternativeName>
        <fullName evidence="7">5-enolpyruvylshikimate-3-phosphate phospholyase</fullName>
    </alternativeName>
</protein>
<dbReference type="PROSITE" id="PS00787">
    <property type="entry name" value="CHORISMATE_SYNTHASE_1"/>
    <property type="match status" value="1"/>
</dbReference>
<evidence type="ECO:0000256" key="8">
    <source>
        <dbReference type="RuleBase" id="RU000605"/>
    </source>
</evidence>
<dbReference type="PROSITE" id="PS00788">
    <property type="entry name" value="CHORISMATE_SYNTHASE_2"/>
    <property type="match status" value="1"/>
</dbReference>
<evidence type="ECO:0000256" key="1">
    <source>
        <dbReference type="ARBA" id="ARBA00005044"/>
    </source>
</evidence>
<comment type="similarity">
    <text evidence="2 7 8">Belongs to the chorismate synthase family.</text>
</comment>
<dbReference type="Proteomes" id="UP000740329">
    <property type="component" value="Unassembled WGS sequence"/>
</dbReference>
<evidence type="ECO:0000256" key="5">
    <source>
        <dbReference type="ARBA" id="ARBA00023141"/>
    </source>
</evidence>
<dbReference type="PANTHER" id="PTHR21085">
    <property type="entry name" value="CHORISMATE SYNTHASE"/>
    <property type="match status" value="1"/>
</dbReference>
<dbReference type="RefSeq" id="WP_209590512.1">
    <property type="nucleotide sequence ID" value="NZ_JAGGMV010000001.1"/>
</dbReference>
<dbReference type="CDD" id="cd07304">
    <property type="entry name" value="Chorismate_synthase"/>
    <property type="match status" value="1"/>
</dbReference>
<dbReference type="GO" id="GO:0010181">
    <property type="term" value="F:FMN binding"/>
    <property type="evidence" value="ECO:0007669"/>
    <property type="project" value="TreeGrafter"/>
</dbReference>
<keyword evidence="7" id="KW-0288">FMN</keyword>
<dbReference type="GO" id="GO:0009073">
    <property type="term" value="P:aromatic amino acid family biosynthetic process"/>
    <property type="evidence" value="ECO:0007669"/>
    <property type="project" value="UniProtKB-KW"/>
</dbReference>
<keyword evidence="5 7" id="KW-0057">Aromatic amino acid biosynthesis</keyword>
<comment type="catalytic activity">
    <reaction evidence="7 8">
        <text>5-O-(1-carboxyvinyl)-3-phosphoshikimate = chorismate + phosphate</text>
        <dbReference type="Rhea" id="RHEA:21020"/>
        <dbReference type="ChEBI" id="CHEBI:29748"/>
        <dbReference type="ChEBI" id="CHEBI:43474"/>
        <dbReference type="ChEBI" id="CHEBI:57701"/>
        <dbReference type="EC" id="4.2.3.5"/>
    </reaction>
</comment>
<dbReference type="PANTHER" id="PTHR21085:SF0">
    <property type="entry name" value="CHORISMATE SYNTHASE"/>
    <property type="match status" value="1"/>
</dbReference>
<feature type="binding site" evidence="7">
    <location>
        <begin position="123"/>
        <end position="125"/>
    </location>
    <ligand>
        <name>FMN</name>
        <dbReference type="ChEBI" id="CHEBI:58210"/>
    </ligand>
</feature>
<feature type="binding site" evidence="7">
    <location>
        <position position="359"/>
    </location>
    <ligand>
        <name>FMN</name>
        <dbReference type="ChEBI" id="CHEBI:58210"/>
    </ligand>
</feature>
<dbReference type="GO" id="GO:0004107">
    <property type="term" value="F:chorismate synthase activity"/>
    <property type="evidence" value="ECO:0007669"/>
    <property type="project" value="UniProtKB-UniRule"/>
</dbReference>
<comment type="cofactor">
    <cofactor evidence="7 8">
        <name>FMNH2</name>
        <dbReference type="ChEBI" id="CHEBI:57618"/>
    </cofactor>
    <text evidence="7 8">Reduced FMN (FMNH(2)).</text>
</comment>
<dbReference type="AlphaFoldDB" id="A0A8J7UQQ9"/>
<evidence type="ECO:0000256" key="6">
    <source>
        <dbReference type="ARBA" id="ARBA00023239"/>
    </source>
</evidence>
<feature type="binding site" evidence="7">
    <location>
        <position position="317"/>
    </location>
    <ligand>
        <name>FMN</name>
        <dbReference type="ChEBI" id="CHEBI:58210"/>
    </ligand>
</feature>
<keyword evidence="4 7" id="KW-0028">Amino-acid biosynthesis</keyword>
<evidence type="ECO:0000256" key="3">
    <source>
        <dbReference type="ARBA" id="ARBA00013036"/>
    </source>
</evidence>
<dbReference type="InterPro" id="IPR035904">
    <property type="entry name" value="Chorismate_synth_AroC_sf"/>
</dbReference>
<evidence type="ECO:0000313" key="9">
    <source>
        <dbReference type="EMBL" id="MBP2201043.1"/>
    </source>
</evidence>
<dbReference type="SUPFAM" id="SSF103263">
    <property type="entry name" value="Chorismate synthase, AroC"/>
    <property type="match status" value="1"/>
</dbReference>
<dbReference type="GO" id="GO:0008652">
    <property type="term" value="P:amino acid biosynthetic process"/>
    <property type="evidence" value="ECO:0007669"/>
    <property type="project" value="UniProtKB-KW"/>
</dbReference>
<keyword evidence="7" id="KW-0285">Flavoprotein</keyword>
<name>A0A8J7UQQ9_METVO</name>
<dbReference type="Pfam" id="PF01264">
    <property type="entry name" value="Chorismate_synt"/>
    <property type="match status" value="1"/>
</dbReference>
<dbReference type="EC" id="4.2.3.5" evidence="3 7"/>
<feature type="binding site" evidence="7">
    <location>
        <position position="46"/>
    </location>
    <ligand>
        <name>NADP(+)</name>
        <dbReference type="ChEBI" id="CHEBI:58349"/>
    </ligand>
</feature>
<keyword evidence="6 7" id="KW-0456">Lyase</keyword>
<accession>A0A8J7UQQ9</accession>
<sequence length="390" mass="43319">MNTYGNLFRVTVWGESHGKALGAVIDGCPSNLELSEYDIQKELNRRRPGYSIFSTPRKEEDKIELLSGIFEGKTTGTPISAVVYNTNQKSKDYSALKDMPRPGHADLNYLLKYGNYDYRGGGRTSGRTTIGHVIGGAIAKKLLTREKIIVFGHSVKIGKIKGDITYYDNLYKNLNNTNDNTKDTDSNNINNNNYIDKIINDLDNNPLRTLSNNYKDMEKYVLNAMDNNDSVGGVVELIVLNLPQGIGEPLFNKLNARISEALMSINAVKGVEIGRGFEVSELYGSENNDEYYYKSTENNENDNQINYKSNNCGGVIAGISTGTPIVVRVAIKPTPSIFKVQDTINLKTKTNAKLKIEGRHDPIIVPRVIPVLESMISIVLVDLLKEANKI</sequence>
<feature type="binding site" evidence="7">
    <location>
        <begin position="332"/>
        <end position="336"/>
    </location>
    <ligand>
        <name>FMN</name>
        <dbReference type="ChEBI" id="CHEBI:58210"/>
    </ligand>
</feature>
<keyword evidence="7" id="KW-0274">FAD</keyword>
<dbReference type="NCBIfam" id="NF003793">
    <property type="entry name" value="PRK05382.1"/>
    <property type="match status" value="1"/>
</dbReference>
<dbReference type="Gene3D" id="3.60.150.10">
    <property type="entry name" value="Chorismate synthase AroC"/>
    <property type="match status" value="1"/>
</dbReference>
<dbReference type="GO" id="GO:0009423">
    <property type="term" value="P:chorismate biosynthetic process"/>
    <property type="evidence" value="ECO:0007669"/>
    <property type="project" value="UniProtKB-UniRule"/>
</dbReference>
<organism evidence="9 10">
    <name type="scientific">Methanococcus voltae</name>
    <dbReference type="NCBI Taxonomy" id="2188"/>
    <lineage>
        <taxon>Archaea</taxon>
        <taxon>Methanobacteriati</taxon>
        <taxon>Methanobacteriota</taxon>
        <taxon>Methanomada group</taxon>
        <taxon>Methanococci</taxon>
        <taxon>Methanococcales</taxon>
        <taxon>Methanococcaceae</taxon>
        <taxon>Methanococcus</taxon>
    </lineage>
</organism>
<reference evidence="9" key="1">
    <citation type="submission" date="2021-03" db="EMBL/GenBank/DDBJ databases">
        <title>Genomic Encyclopedia of Type Strains, Phase IV (KMG-V): Genome sequencing to study the core and pangenomes of soil and plant-associated prokaryotes.</title>
        <authorList>
            <person name="Whitman W."/>
        </authorList>
    </citation>
    <scope>NUCLEOTIDE SEQUENCE</scope>
    <source>
        <strain evidence="9">C4</strain>
    </source>
</reference>
<dbReference type="PIRSF" id="PIRSF001456">
    <property type="entry name" value="Chorismate_synth"/>
    <property type="match status" value="1"/>
</dbReference>
<evidence type="ECO:0000313" key="10">
    <source>
        <dbReference type="Proteomes" id="UP000740329"/>
    </source>
</evidence>
<comment type="function">
    <text evidence="7">Catalyzes the anti-1,4-elimination of the C-3 phosphate and the C-6 proR hydrogen from 5-enolpyruvylshikimate-3-phosphate (EPSP) to yield chorismate, which is the branch point compound that serves as the starting substrate for the three terminal pathways of aromatic amino acid biosynthesis. This reaction introduces a second double bond into the aromatic ring system.</text>
</comment>
<dbReference type="InterPro" id="IPR000453">
    <property type="entry name" value="Chorismate_synth"/>
</dbReference>
<comment type="caution">
    <text evidence="9">The sequence shown here is derived from an EMBL/GenBank/DDBJ whole genome shotgun (WGS) entry which is preliminary data.</text>
</comment>
<dbReference type="EMBL" id="JAGGMV010000001">
    <property type="protein sequence ID" value="MBP2201043.1"/>
    <property type="molecule type" value="Genomic_DNA"/>
</dbReference>
<evidence type="ECO:0000256" key="4">
    <source>
        <dbReference type="ARBA" id="ARBA00022605"/>
    </source>
</evidence>
<comment type="pathway">
    <text evidence="1 7 8">Metabolic intermediate biosynthesis; chorismate biosynthesis; chorismate from D-erythrose 4-phosphate and phosphoenolpyruvate: step 7/7.</text>
</comment>
<evidence type="ECO:0000256" key="2">
    <source>
        <dbReference type="ARBA" id="ARBA00008014"/>
    </source>
</evidence>
<proteinExistence type="inferred from homology"/>
<comment type="caution">
    <text evidence="7">Lacks conserved residue(s) required for the propagation of feature annotation.</text>
</comment>
<evidence type="ECO:0000256" key="7">
    <source>
        <dbReference type="HAMAP-Rule" id="MF_00300"/>
    </source>
</evidence>
<dbReference type="GO" id="GO:0005829">
    <property type="term" value="C:cytosol"/>
    <property type="evidence" value="ECO:0007669"/>
    <property type="project" value="TreeGrafter"/>
</dbReference>
<dbReference type="NCBIfam" id="TIGR00033">
    <property type="entry name" value="aroC"/>
    <property type="match status" value="1"/>
</dbReference>
<dbReference type="InterPro" id="IPR020541">
    <property type="entry name" value="Chorismate_synthase_CS"/>
</dbReference>
<keyword evidence="7" id="KW-0521">NADP</keyword>
<feature type="binding site" evidence="7">
    <location>
        <begin position="266"/>
        <end position="267"/>
    </location>
    <ligand>
        <name>FMN</name>
        <dbReference type="ChEBI" id="CHEBI:58210"/>
    </ligand>
</feature>